<accession>A0A7V7GXB3</accession>
<dbReference type="Gene3D" id="1.25.40.20">
    <property type="entry name" value="Ankyrin repeat-containing domain"/>
    <property type="match status" value="1"/>
</dbReference>
<dbReference type="AlphaFoldDB" id="A0A7V7GXB3"/>
<dbReference type="SMART" id="SM00248">
    <property type="entry name" value="ANK"/>
    <property type="match status" value="3"/>
</dbReference>
<keyword evidence="6" id="KW-1185">Reference proteome</keyword>
<dbReference type="InterPro" id="IPR050776">
    <property type="entry name" value="Ank_Repeat/CDKN_Inhibitor"/>
</dbReference>
<feature type="domain" description="Lysozyme inhibitor LprI-like N-terminal" evidence="4">
    <location>
        <begin position="69"/>
        <end position="149"/>
    </location>
</feature>
<gene>
    <name evidence="5" type="ORF">DT594_05210</name>
</gene>
<dbReference type="PROSITE" id="PS50088">
    <property type="entry name" value="ANK_REPEAT"/>
    <property type="match status" value="1"/>
</dbReference>
<keyword evidence="1" id="KW-0677">Repeat</keyword>
<comment type="caution">
    <text evidence="5">The sequence shown here is derived from an EMBL/GenBank/DDBJ whole genome shotgun (WGS) entry which is preliminary data.</text>
</comment>
<evidence type="ECO:0000313" key="5">
    <source>
        <dbReference type="EMBL" id="KAA0696724.1"/>
    </source>
</evidence>
<protein>
    <submittedName>
        <fullName evidence="5">DUF1311 domain-containing protein</fullName>
    </submittedName>
</protein>
<dbReference type="InterPro" id="IPR002110">
    <property type="entry name" value="Ankyrin_rpt"/>
</dbReference>
<organism evidence="5 6">
    <name type="scientific">Halopseudomonas laoshanensis</name>
    <dbReference type="NCBI Taxonomy" id="2268758"/>
    <lineage>
        <taxon>Bacteria</taxon>
        <taxon>Pseudomonadati</taxon>
        <taxon>Pseudomonadota</taxon>
        <taxon>Gammaproteobacteria</taxon>
        <taxon>Pseudomonadales</taxon>
        <taxon>Pseudomonadaceae</taxon>
        <taxon>Halopseudomonas</taxon>
    </lineage>
</organism>
<dbReference type="Pfam" id="PF07007">
    <property type="entry name" value="LprI"/>
    <property type="match status" value="1"/>
</dbReference>
<evidence type="ECO:0000313" key="6">
    <source>
        <dbReference type="Proteomes" id="UP000463138"/>
    </source>
</evidence>
<dbReference type="Proteomes" id="UP000463138">
    <property type="component" value="Unassembled WGS sequence"/>
</dbReference>
<dbReference type="Pfam" id="PF12796">
    <property type="entry name" value="Ank_2"/>
    <property type="match status" value="1"/>
</dbReference>
<evidence type="ECO:0000256" key="3">
    <source>
        <dbReference type="PROSITE-ProRule" id="PRU00023"/>
    </source>
</evidence>
<proteinExistence type="predicted"/>
<evidence type="ECO:0000259" key="4">
    <source>
        <dbReference type="Pfam" id="PF07007"/>
    </source>
</evidence>
<dbReference type="InterPro" id="IPR009739">
    <property type="entry name" value="LprI-like_N"/>
</dbReference>
<dbReference type="OrthoDB" id="6728164at2"/>
<keyword evidence="2 3" id="KW-0040">ANK repeat</keyword>
<reference evidence="5 6" key="1">
    <citation type="submission" date="2018-07" db="EMBL/GenBank/DDBJ databases">
        <title>Pseudomonas laoshanensis sp. nov., isolated from soil.</title>
        <authorList>
            <person name="Sun J."/>
            <person name="Yu L."/>
            <person name="Wang M."/>
            <person name="Zhang C."/>
        </authorList>
    </citation>
    <scope>NUCLEOTIDE SEQUENCE [LARGE SCALE GENOMIC DNA]</scope>
    <source>
        <strain evidence="5 6">Y22</strain>
    </source>
</reference>
<name>A0A7V7GXB3_9GAMM</name>
<dbReference type="InterPro" id="IPR036770">
    <property type="entry name" value="Ankyrin_rpt-contain_sf"/>
</dbReference>
<dbReference type="PANTHER" id="PTHR24201">
    <property type="entry name" value="ANK_REP_REGION DOMAIN-CONTAINING PROTEIN"/>
    <property type="match status" value="1"/>
</dbReference>
<evidence type="ECO:0000256" key="2">
    <source>
        <dbReference type="ARBA" id="ARBA00023043"/>
    </source>
</evidence>
<dbReference type="EMBL" id="QOVF01000001">
    <property type="protein sequence ID" value="KAA0696724.1"/>
    <property type="molecule type" value="Genomic_DNA"/>
</dbReference>
<sequence length="878" mass="95604">MTINQEHLMRLPSRAKQAVPAALALLVAGCAAPVSGPVAYHDTTPRLAEARAETRASFECGGALPAVHRQICASDELSSLDKQLTDQYQRAANQLDTAGGLLLEANQRQWMLSRAAHCGLTAQSGTKVEADPAAIMCLEQMYRQRRQQLSSWSAPAMTADSRQVAHAYASYVEYRLADSREPALCSALTEQLNQDLQRHGLPDPSRLPGVKLLAGSNGESTTAVVDGREIRVDLHNAGPYAGYQTRARGVLINGQPVMDDHTLPRWVAEQSNYGGRAYASSSQTGDYGSIDVFQRDGRTLLLANETWGFYSPAARGESAFSGVYQISGQGVQPLCLFQTYLTPPRTNTLAGMPAYAALEKELNRVAGDPLPGYAQHERRDNFQSWKERQWTLLNLPLLGADALTRYHREAAIYHRNDQALDAFFNWSERNLGAKTLYRKVMPMLRPAHQELVQMFAAQGLNAAESEAAANLLFHETLARSMENLAPPATVPGLPLTPQEPYQPRYAIAPAAGALEQGRNFATLYSVVLNNAPANVIRDFIAYETDTFGEERGVGPDQSPALMVAVGNPDSLELLLQQGFDPNAANQWGKTPLMTAAELNLLPGARRLIEAGANVHAQTRRVEFAGVGGPDRQEAEQGRRTALLIAASNADAALIDLLVSAGAAAQAWDGYHQQVCAALDGNQQLSDAERARLKAPLCANVYTPPPPSQQAVVDIRAGDTLILRDTGVDYRIRLIERQPMHLFGRNMQLTPERLREDMGGIARQVGMSAVRRGKMKIVGPLTLAFADLGAITENSLPMLVSFPVTAVGAANVANYVLEQKPLQRVLSVDYDPERADAESTWRALFSAALTQGFTPSQQGYVVIHTRGGQRTEYQLVVTE</sequence>
<feature type="repeat" description="ANK" evidence="3">
    <location>
        <begin position="587"/>
        <end position="619"/>
    </location>
</feature>
<dbReference type="Gene3D" id="1.20.1270.180">
    <property type="match status" value="1"/>
</dbReference>
<evidence type="ECO:0000256" key="1">
    <source>
        <dbReference type="ARBA" id="ARBA00022737"/>
    </source>
</evidence>
<dbReference type="SUPFAM" id="SSF48403">
    <property type="entry name" value="Ankyrin repeat"/>
    <property type="match status" value="1"/>
</dbReference>